<sequence length="347" mass="40700">MLCWRRRCLRTVAVLLLVLFLTGFFFTSYHVFYTLELLPWNPPVSQWCKNEEISPALWQPVEKEMTIVTMFIDLGVFKKGDQPLSYHSPYKYRRWMRTFGKIANHVVAFIEKDEDVEYFREIRSCLPPRLTKVIKVNREELPSFKHLSRIAEIYADPSYPKHYPNTVSAEYTCAMHAKYDALEKASTDDTFKNPYIAWVDVGLFRNLDGTKYRPFKLIPPQTFDKTAVGFSYVWPQRSESSVHTIMRQNLVWLAGGLVLAKREVMLKFTQDYQAAVEELLHRGLSNTDQEVIASMYSPEMLKEDYIKVQTFRCDQGQMGLFGPDARYLCLGYLCRHEWQKREMGGSR</sequence>
<evidence type="ECO:0000313" key="3">
    <source>
        <dbReference type="RefSeq" id="XP_005091929.1"/>
    </source>
</evidence>
<evidence type="ECO:0000256" key="1">
    <source>
        <dbReference type="SAM" id="Phobius"/>
    </source>
</evidence>
<reference evidence="3" key="1">
    <citation type="submission" date="2025-08" db="UniProtKB">
        <authorList>
            <consortium name="RefSeq"/>
        </authorList>
    </citation>
    <scope>IDENTIFICATION</scope>
</reference>
<keyword evidence="2" id="KW-1185">Reference proteome</keyword>
<organism evidence="2 3">
    <name type="scientific">Aplysia californica</name>
    <name type="common">California sea hare</name>
    <dbReference type="NCBI Taxonomy" id="6500"/>
    <lineage>
        <taxon>Eukaryota</taxon>
        <taxon>Metazoa</taxon>
        <taxon>Spiralia</taxon>
        <taxon>Lophotrochozoa</taxon>
        <taxon>Mollusca</taxon>
        <taxon>Gastropoda</taxon>
        <taxon>Heterobranchia</taxon>
        <taxon>Euthyneura</taxon>
        <taxon>Tectipleura</taxon>
        <taxon>Aplysiida</taxon>
        <taxon>Aplysioidea</taxon>
        <taxon>Aplysiidae</taxon>
        <taxon>Aplysia</taxon>
    </lineage>
</organism>
<evidence type="ECO:0000313" key="2">
    <source>
        <dbReference type="Proteomes" id="UP000694888"/>
    </source>
</evidence>
<feature type="transmembrane region" description="Helical" evidence="1">
    <location>
        <begin position="12"/>
        <end position="32"/>
    </location>
</feature>
<proteinExistence type="predicted"/>
<keyword evidence="1" id="KW-0472">Membrane</keyword>
<dbReference type="InterPro" id="IPR011735">
    <property type="entry name" value="WlaTC/HtrL_glycosyltransf"/>
</dbReference>
<dbReference type="RefSeq" id="XP_005091929.1">
    <property type="nucleotide sequence ID" value="XM_005091872.3"/>
</dbReference>
<accession>A0ABM0JEJ5</accession>
<protein>
    <submittedName>
        <fullName evidence="3">Uncharacterized protein LOC101857544 isoform X1</fullName>
    </submittedName>
</protein>
<keyword evidence="1" id="KW-0812">Transmembrane</keyword>
<name>A0ABM0JEJ5_APLCA</name>
<keyword evidence="1" id="KW-1133">Transmembrane helix</keyword>
<dbReference type="Pfam" id="PF09612">
    <property type="entry name" value="HtrL_YibB"/>
    <property type="match status" value="1"/>
</dbReference>
<dbReference type="Proteomes" id="UP000694888">
    <property type="component" value="Unplaced"/>
</dbReference>
<dbReference type="GeneID" id="101857544"/>
<gene>
    <name evidence="3" type="primary">LOC101857544</name>
</gene>